<keyword evidence="2" id="KW-1185">Reference proteome</keyword>
<protein>
    <submittedName>
        <fullName evidence="1">Uncharacterized protein</fullName>
    </submittedName>
</protein>
<accession>A0A0D2ESA3</accession>
<dbReference type="EMBL" id="KN847322">
    <property type="protein sequence ID" value="KIW50694.1"/>
    <property type="molecule type" value="Genomic_DNA"/>
</dbReference>
<evidence type="ECO:0000313" key="2">
    <source>
        <dbReference type="Proteomes" id="UP000054342"/>
    </source>
</evidence>
<name>A0A0D2ESA3_9EURO</name>
<proteinExistence type="predicted"/>
<organism evidence="1 2">
    <name type="scientific">Exophiala xenobiotica</name>
    <dbReference type="NCBI Taxonomy" id="348802"/>
    <lineage>
        <taxon>Eukaryota</taxon>
        <taxon>Fungi</taxon>
        <taxon>Dikarya</taxon>
        <taxon>Ascomycota</taxon>
        <taxon>Pezizomycotina</taxon>
        <taxon>Eurotiomycetes</taxon>
        <taxon>Chaetothyriomycetidae</taxon>
        <taxon>Chaetothyriales</taxon>
        <taxon>Herpotrichiellaceae</taxon>
        <taxon>Exophiala</taxon>
    </lineage>
</organism>
<sequence>MSEGLHNHSTTSSSQHRLSKHYAVLDTLINTRLQRTVASNEYHYISIDDFFTPQQKYYPTLGTNAIQVD</sequence>
<reference evidence="1 2" key="1">
    <citation type="submission" date="2015-01" db="EMBL/GenBank/DDBJ databases">
        <title>The Genome Sequence of Exophiala xenobiotica CBS118157.</title>
        <authorList>
            <consortium name="The Broad Institute Genomics Platform"/>
            <person name="Cuomo C."/>
            <person name="de Hoog S."/>
            <person name="Gorbushina A."/>
            <person name="Stielow B."/>
            <person name="Teixiera M."/>
            <person name="Abouelleil A."/>
            <person name="Chapman S.B."/>
            <person name="Priest M."/>
            <person name="Young S.K."/>
            <person name="Wortman J."/>
            <person name="Nusbaum C."/>
            <person name="Birren B."/>
        </authorList>
    </citation>
    <scope>NUCLEOTIDE SEQUENCE [LARGE SCALE GENOMIC DNA]</scope>
    <source>
        <strain evidence="1 2">CBS 118157</strain>
    </source>
</reference>
<dbReference type="HOGENOM" id="CLU_2775953_0_0_1"/>
<evidence type="ECO:0000313" key="1">
    <source>
        <dbReference type="EMBL" id="KIW50694.1"/>
    </source>
</evidence>
<dbReference type="AlphaFoldDB" id="A0A0D2ESA3"/>
<gene>
    <name evidence="1" type="ORF">PV05_09482</name>
</gene>
<dbReference type="GeneID" id="25331390"/>
<dbReference type="RefSeq" id="XP_013311278.1">
    <property type="nucleotide sequence ID" value="XM_013455824.1"/>
</dbReference>
<dbReference type="Proteomes" id="UP000054342">
    <property type="component" value="Unassembled WGS sequence"/>
</dbReference>